<evidence type="ECO:0000259" key="2">
    <source>
        <dbReference type="Pfam" id="PF00535"/>
    </source>
</evidence>
<reference evidence="3" key="2">
    <citation type="submission" date="2021-04" db="EMBL/GenBank/DDBJ databases">
        <authorList>
            <person name="Gilroy R."/>
        </authorList>
    </citation>
    <scope>NUCLEOTIDE SEQUENCE</scope>
    <source>
        <strain evidence="3">5933</strain>
    </source>
</reference>
<evidence type="ECO:0000313" key="4">
    <source>
        <dbReference type="Proteomes" id="UP000823918"/>
    </source>
</evidence>
<dbReference type="AlphaFoldDB" id="A0A9D2Q5T5"/>
<feature type="transmembrane region" description="Helical" evidence="1">
    <location>
        <begin position="233"/>
        <end position="254"/>
    </location>
</feature>
<dbReference type="InterPro" id="IPR001173">
    <property type="entry name" value="Glyco_trans_2-like"/>
</dbReference>
<dbReference type="Pfam" id="PF00535">
    <property type="entry name" value="Glycos_transf_2"/>
    <property type="match status" value="1"/>
</dbReference>
<dbReference type="Proteomes" id="UP000823918">
    <property type="component" value="Unassembled WGS sequence"/>
</dbReference>
<dbReference type="EMBL" id="DWWA01000021">
    <property type="protein sequence ID" value="HJC72021.1"/>
    <property type="molecule type" value="Genomic_DNA"/>
</dbReference>
<dbReference type="PANTHER" id="PTHR48090">
    <property type="entry name" value="UNDECAPRENYL-PHOSPHATE 4-DEOXY-4-FORMAMIDO-L-ARABINOSE TRANSFERASE-RELATED"/>
    <property type="match status" value="1"/>
</dbReference>
<dbReference type="Gene3D" id="3.90.550.10">
    <property type="entry name" value="Spore Coat Polysaccharide Biosynthesis Protein SpsA, Chain A"/>
    <property type="match status" value="1"/>
</dbReference>
<proteinExistence type="predicted"/>
<dbReference type="InterPro" id="IPR050256">
    <property type="entry name" value="Glycosyltransferase_2"/>
</dbReference>
<organism evidence="3 4">
    <name type="scientific">Candidatus Ruthenibacterium merdavium</name>
    <dbReference type="NCBI Taxonomy" id="2838752"/>
    <lineage>
        <taxon>Bacteria</taxon>
        <taxon>Bacillati</taxon>
        <taxon>Bacillota</taxon>
        <taxon>Clostridia</taxon>
        <taxon>Eubacteriales</taxon>
        <taxon>Oscillospiraceae</taxon>
        <taxon>Ruthenibacterium</taxon>
    </lineage>
</organism>
<evidence type="ECO:0000313" key="3">
    <source>
        <dbReference type="EMBL" id="HJC72021.1"/>
    </source>
</evidence>
<comment type="caution">
    <text evidence="3">The sequence shown here is derived from an EMBL/GenBank/DDBJ whole genome shotgun (WGS) entry which is preliminary data.</text>
</comment>
<feature type="domain" description="Glycosyltransferase 2-like" evidence="2">
    <location>
        <begin position="5"/>
        <end position="171"/>
    </location>
</feature>
<name>A0A9D2Q5T5_9FIRM</name>
<protein>
    <submittedName>
        <fullName evidence="3">Glycosyltransferase family 2 protein</fullName>
    </submittedName>
</protein>
<gene>
    <name evidence="3" type="ORF">H9698_04400</name>
</gene>
<evidence type="ECO:0000256" key="1">
    <source>
        <dbReference type="SAM" id="Phobius"/>
    </source>
</evidence>
<dbReference type="PANTHER" id="PTHR48090:SF8">
    <property type="entry name" value="GLYCOSYLTRANSFERASE CSBB-RELATED"/>
    <property type="match status" value="1"/>
</dbReference>
<keyword evidence="1" id="KW-0812">Transmembrane</keyword>
<accession>A0A9D2Q5T5</accession>
<reference evidence="3" key="1">
    <citation type="journal article" date="2021" name="PeerJ">
        <title>Extensive microbial diversity within the chicken gut microbiome revealed by metagenomics and culture.</title>
        <authorList>
            <person name="Gilroy R."/>
            <person name="Ravi A."/>
            <person name="Getino M."/>
            <person name="Pursley I."/>
            <person name="Horton D.L."/>
            <person name="Alikhan N.F."/>
            <person name="Baker D."/>
            <person name="Gharbi K."/>
            <person name="Hall N."/>
            <person name="Watson M."/>
            <person name="Adriaenssens E.M."/>
            <person name="Foster-Nyarko E."/>
            <person name="Jarju S."/>
            <person name="Secka A."/>
            <person name="Antonio M."/>
            <person name="Oren A."/>
            <person name="Chaudhuri R.R."/>
            <person name="La Ragione R."/>
            <person name="Hildebrand F."/>
            <person name="Pallen M.J."/>
        </authorList>
    </citation>
    <scope>NUCLEOTIDE SEQUENCE</scope>
    <source>
        <strain evidence="3">5933</strain>
    </source>
</reference>
<dbReference type="GO" id="GO:0005886">
    <property type="term" value="C:plasma membrane"/>
    <property type="evidence" value="ECO:0007669"/>
    <property type="project" value="TreeGrafter"/>
</dbReference>
<keyword evidence="1" id="KW-1133">Transmembrane helix</keyword>
<dbReference type="CDD" id="cd04187">
    <property type="entry name" value="DPM1_like_bac"/>
    <property type="match status" value="1"/>
</dbReference>
<sequence length="317" mass="36322">MKKVSIVVPCYNEQEALPYFMNAITEISDGLESRGKKIEIIFINDGSTDQTMKLIKSYAQKDARVKYLSFSRNFGKESAMYAGFCWASGDYVAVMDADMQDPPSLLPQMIDILDHGEYDSVATRRVTRVGEPLIRSWCARQFYKLINHISDADIADGARDFRLMTRKMVDAIVSVSEYNRFSKGIFGWIGFRTCWLPYENVKRVAGETKWNFWKLFLYAIDGIINFSKVPLSLASWFGIGMTAFSFVMLVYLVVRKLMIDDPVSGWTSLICVIIFIGGIQLFCLGIMGQYIAKIYMETKRRPHYIIAENNIEKESRC</sequence>
<dbReference type="SUPFAM" id="SSF53448">
    <property type="entry name" value="Nucleotide-diphospho-sugar transferases"/>
    <property type="match status" value="1"/>
</dbReference>
<dbReference type="InterPro" id="IPR029044">
    <property type="entry name" value="Nucleotide-diphossugar_trans"/>
</dbReference>
<keyword evidence="1" id="KW-0472">Membrane</keyword>
<feature type="transmembrane region" description="Helical" evidence="1">
    <location>
        <begin position="266"/>
        <end position="292"/>
    </location>
</feature>